<protein>
    <submittedName>
        <fullName evidence="1">Uncharacterized protein</fullName>
    </submittedName>
</protein>
<reference evidence="1 2" key="1">
    <citation type="journal article" date="2019" name="Nat. Ecol. Evol.">
        <title>Megaphylogeny resolves global patterns of mushroom evolution.</title>
        <authorList>
            <person name="Varga T."/>
            <person name="Krizsan K."/>
            <person name="Foldi C."/>
            <person name="Dima B."/>
            <person name="Sanchez-Garcia M."/>
            <person name="Sanchez-Ramirez S."/>
            <person name="Szollosi G.J."/>
            <person name="Szarkandi J.G."/>
            <person name="Papp V."/>
            <person name="Albert L."/>
            <person name="Andreopoulos W."/>
            <person name="Angelini C."/>
            <person name="Antonin V."/>
            <person name="Barry K.W."/>
            <person name="Bougher N.L."/>
            <person name="Buchanan P."/>
            <person name="Buyck B."/>
            <person name="Bense V."/>
            <person name="Catcheside P."/>
            <person name="Chovatia M."/>
            <person name="Cooper J."/>
            <person name="Damon W."/>
            <person name="Desjardin D."/>
            <person name="Finy P."/>
            <person name="Geml J."/>
            <person name="Haridas S."/>
            <person name="Hughes K."/>
            <person name="Justo A."/>
            <person name="Karasinski D."/>
            <person name="Kautmanova I."/>
            <person name="Kiss B."/>
            <person name="Kocsube S."/>
            <person name="Kotiranta H."/>
            <person name="LaButti K.M."/>
            <person name="Lechner B.E."/>
            <person name="Liimatainen K."/>
            <person name="Lipzen A."/>
            <person name="Lukacs Z."/>
            <person name="Mihaltcheva S."/>
            <person name="Morgado L.N."/>
            <person name="Niskanen T."/>
            <person name="Noordeloos M.E."/>
            <person name="Ohm R.A."/>
            <person name="Ortiz-Santana B."/>
            <person name="Ovrebo C."/>
            <person name="Racz N."/>
            <person name="Riley R."/>
            <person name="Savchenko A."/>
            <person name="Shiryaev A."/>
            <person name="Soop K."/>
            <person name="Spirin V."/>
            <person name="Szebenyi C."/>
            <person name="Tomsovsky M."/>
            <person name="Tulloss R.E."/>
            <person name="Uehling J."/>
            <person name="Grigoriev I.V."/>
            <person name="Vagvolgyi C."/>
            <person name="Papp T."/>
            <person name="Martin F.M."/>
            <person name="Miettinen O."/>
            <person name="Hibbett D.S."/>
            <person name="Nagy L.G."/>
        </authorList>
    </citation>
    <scope>NUCLEOTIDE SEQUENCE [LARGE SCALE GENOMIC DNA]</scope>
    <source>
        <strain evidence="1 2">NL-1719</strain>
    </source>
</reference>
<organism evidence="1 2">
    <name type="scientific">Pluteus cervinus</name>
    <dbReference type="NCBI Taxonomy" id="181527"/>
    <lineage>
        <taxon>Eukaryota</taxon>
        <taxon>Fungi</taxon>
        <taxon>Dikarya</taxon>
        <taxon>Basidiomycota</taxon>
        <taxon>Agaricomycotina</taxon>
        <taxon>Agaricomycetes</taxon>
        <taxon>Agaricomycetidae</taxon>
        <taxon>Agaricales</taxon>
        <taxon>Pluteineae</taxon>
        <taxon>Pluteaceae</taxon>
        <taxon>Pluteus</taxon>
    </lineage>
</organism>
<name>A0ACD3BEK4_9AGAR</name>
<evidence type="ECO:0000313" key="2">
    <source>
        <dbReference type="Proteomes" id="UP000308600"/>
    </source>
</evidence>
<accession>A0ACD3BEK4</accession>
<proteinExistence type="predicted"/>
<evidence type="ECO:0000313" key="1">
    <source>
        <dbReference type="EMBL" id="TFK76523.1"/>
    </source>
</evidence>
<gene>
    <name evidence="1" type="ORF">BDN72DRAFT_755297</name>
</gene>
<keyword evidence="2" id="KW-1185">Reference proteome</keyword>
<dbReference type="EMBL" id="ML208260">
    <property type="protein sequence ID" value="TFK76523.1"/>
    <property type="molecule type" value="Genomic_DNA"/>
</dbReference>
<dbReference type="Proteomes" id="UP000308600">
    <property type="component" value="Unassembled WGS sequence"/>
</dbReference>
<sequence>MVSPGDVDRLFLQAVLSRGVLSGDLARTIWQKCGDAIKAVDERMAPQNTADRAAWDAFVARINKSIDDLDLDFRQFHDEVSGKEMYGLVNKKDDEIAQMATDYSPGEIVYFRAIVEQIMLAPHEAFSVTSLAALREVSAIKPKLNFTKTQAEVVLNSFVAKGWLLKSKRGRYSLSSRAMIELNPYLKTTYPDEVLECTICMEMVTKGVACCTDNCKTRMHYHCFSTFRRRHEGCPACKIDWPEQPKQKPLKPVGEDAAKDGDEKRRVRVRSAEPSDEEDEDPEAGPSQTQTQPPRTQRKKKAQQEADEDMEPTQSTQPPPRRSQRR</sequence>